<dbReference type="EMBL" id="JAHLEM010000214">
    <property type="protein sequence ID" value="MBU3866249.1"/>
    <property type="molecule type" value="Genomic_DNA"/>
</dbReference>
<feature type="region of interest" description="Disordered" evidence="1">
    <location>
        <begin position="280"/>
        <end position="301"/>
    </location>
</feature>
<sequence>MSPARLPHMHATNPSAGDRAWDGSYKHRRPPRFLRVVPDSPTRLLRTAQQSQCSDCGNHIEWYDRTSGHNPIPLHPHELPATAVPPHQRWHVDTGIAHPSGDGSPWCRVRHRALCPATPAEPTSSCTMDALRRSLALTSRRLQDTGHFTPLPPSCADPPTPDTAAPDARPVVQFLCLRYLAPGPLEQIPCVAQTRARNRCPLPVLDLDALPGIWILAPLHPDHDPGHLPLNELWLALYDLTHLPYSEQLRWRAQRCTAHTTAPDAADIARTTWEPFNPRTHHQHIRHHLPAPPHPARQGRG</sequence>
<dbReference type="InterPro" id="IPR013087">
    <property type="entry name" value="Znf_C2H2_type"/>
</dbReference>
<dbReference type="InterPro" id="IPR045729">
    <property type="entry name" value="DUF6083"/>
</dbReference>
<evidence type="ECO:0000313" key="3">
    <source>
        <dbReference type="EMBL" id="MBU3866249.1"/>
    </source>
</evidence>
<gene>
    <name evidence="3" type="ORF">KN815_19915</name>
</gene>
<comment type="caution">
    <text evidence="3">The sequence shown here is derived from an EMBL/GenBank/DDBJ whole genome shotgun (WGS) entry which is preliminary data.</text>
</comment>
<dbReference type="PROSITE" id="PS00028">
    <property type="entry name" value="ZINC_FINGER_C2H2_1"/>
    <property type="match status" value="1"/>
</dbReference>
<evidence type="ECO:0000259" key="2">
    <source>
        <dbReference type="PROSITE" id="PS00028"/>
    </source>
</evidence>
<protein>
    <recommendedName>
        <fullName evidence="2">C2H2-type domain-containing protein</fullName>
    </recommendedName>
</protein>
<dbReference type="Pfam" id="PF19561">
    <property type="entry name" value="DUF6083"/>
    <property type="match status" value="1"/>
</dbReference>
<proteinExistence type="predicted"/>
<dbReference type="Proteomes" id="UP000720508">
    <property type="component" value="Unassembled WGS sequence"/>
</dbReference>
<keyword evidence="4" id="KW-1185">Reference proteome</keyword>
<feature type="region of interest" description="Disordered" evidence="1">
    <location>
        <begin position="1"/>
        <end position="25"/>
    </location>
</feature>
<feature type="domain" description="C2H2-type" evidence="2">
    <location>
        <begin position="53"/>
        <end position="75"/>
    </location>
</feature>
<feature type="compositionally biased region" description="Basic residues" evidence="1">
    <location>
        <begin position="280"/>
        <end position="289"/>
    </location>
</feature>
<evidence type="ECO:0000256" key="1">
    <source>
        <dbReference type="SAM" id="MobiDB-lite"/>
    </source>
</evidence>
<organism evidence="3 4">
    <name type="scientific">Streptomyces niphimycinicus</name>
    <dbReference type="NCBI Taxonomy" id="2842201"/>
    <lineage>
        <taxon>Bacteria</taxon>
        <taxon>Bacillati</taxon>
        <taxon>Actinomycetota</taxon>
        <taxon>Actinomycetes</taxon>
        <taxon>Kitasatosporales</taxon>
        <taxon>Streptomycetaceae</taxon>
        <taxon>Streptomyces</taxon>
    </lineage>
</organism>
<reference evidence="3 4" key="1">
    <citation type="submission" date="2021-06" db="EMBL/GenBank/DDBJ databases">
        <authorList>
            <person name="Pan X."/>
        </authorList>
    </citation>
    <scope>NUCLEOTIDE SEQUENCE [LARGE SCALE GENOMIC DNA]</scope>
    <source>
        <strain evidence="3 4">4503</strain>
    </source>
</reference>
<accession>A0ABS6CHB1</accession>
<name>A0ABS6CHB1_9ACTN</name>
<evidence type="ECO:0000313" key="4">
    <source>
        <dbReference type="Proteomes" id="UP000720508"/>
    </source>
</evidence>